<protein>
    <submittedName>
        <fullName evidence="2">Uncharacterized protein</fullName>
    </submittedName>
</protein>
<dbReference type="GeneID" id="87925674"/>
<comment type="caution">
    <text evidence="2">The sequence shown here is derived from an EMBL/GenBank/DDBJ whole genome shotgun (WGS) entry which is preliminary data.</text>
</comment>
<sequence>MGMDKRRIPRTQNGMPGAVNPALHHDAGFKTSIMTYFHSEAHACLPLYQCAQRCRFQCVANKSRTAINILTSQELGTQPACLGAGEYLVW</sequence>
<evidence type="ECO:0000256" key="1">
    <source>
        <dbReference type="SAM" id="MobiDB-lite"/>
    </source>
</evidence>
<evidence type="ECO:0000313" key="3">
    <source>
        <dbReference type="Proteomes" id="UP001326199"/>
    </source>
</evidence>
<dbReference type="RefSeq" id="XP_062769176.1">
    <property type="nucleotide sequence ID" value="XM_062905660.1"/>
</dbReference>
<dbReference type="EMBL" id="JAFFHB010000002">
    <property type="protein sequence ID" value="KAK4670506.1"/>
    <property type="molecule type" value="Genomic_DNA"/>
</dbReference>
<proteinExistence type="predicted"/>
<organism evidence="2 3">
    <name type="scientific">Podospora pseudopauciseta</name>
    <dbReference type="NCBI Taxonomy" id="2093780"/>
    <lineage>
        <taxon>Eukaryota</taxon>
        <taxon>Fungi</taxon>
        <taxon>Dikarya</taxon>
        <taxon>Ascomycota</taxon>
        <taxon>Pezizomycotina</taxon>
        <taxon>Sordariomycetes</taxon>
        <taxon>Sordariomycetidae</taxon>
        <taxon>Sordariales</taxon>
        <taxon>Podosporaceae</taxon>
        <taxon>Podospora</taxon>
    </lineage>
</organism>
<feature type="region of interest" description="Disordered" evidence="1">
    <location>
        <begin position="1"/>
        <end position="20"/>
    </location>
</feature>
<dbReference type="Proteomes" id="UP001326199">
    <property type="component" value="Unassembled WGS sequence"/>
</dbReference>
<name>A0ABR0HRW6_9PEZI</name>
<evidence type="ECO:0000313" key="2">
    <source>
        <dbReference type="EMBL" id="KAK4670506.1"/>
    </source>
</evidence>
<accession>A0ABR0HRW6</accession>
<gene>
    <name evidence="2" type="ORF">QC763_0043470</name>
</gene>
<keyword evidence="3" id="KW-1185">Reference proteome</keyword>
<reference evidence="2 3" key="1">
    <citation type="journal article" date="2023" name="bioRxiv">
        <title>High-quality genome assemblies of four members of thePodospora anserinaspecies complex.</title>
        <authorList>
            <person name="Ament-Velasquez S.L."/>
            <person name="Vogan A.A."/>
            <person name="Wallerman O."/>
            <person name="Hartmann F."/>
            <person name="Gautier V."/>
            <person name="Silar P."/>
            <person name="Giraud T."/>
            <person name="Johannesson H."/>
        </authorList>
    </citation>
    <scope>NUCLEOTIDE SEQUENCE [LARGE SCALE GENOMIC DNA]</scope>
    <source>
        <strain evidence="2 3">CBS 411.78</strain>
    </source>
</reference>